<evidence type="ECO:0000313" key="6">
    <source>
        <dbReference type="Proteomes" id="UP000325161"/>
    </source>
</evidence>
<feature type="transmembrane region" description="Helical" evidence="4">
    <location>
        <begin position="242"/>
        <end position="262"/>
    </location>
</feature>
<evidence type="ECO:0000256" key="4">
    <source>
        <dbReference type="SAM" id="Phobius"/>
    </source>
</evidence>
<feature type="transmembrane region" description="Helical" evidence="4">
    <location>
        <begin position="92"/>
        <end position="111"/>
    </location>
</feature>
<keyword evidence="1 4" id="KW-0812">Transmembrane</keyword>
<dbReference type="GO" id="GO:0022857">
    <property type="term" value="F:transmembrane transporter activity"/>
    <property type="evidence" value="ECO:0007669"/>
    <property type="project" value="InterPro"/>
</dbReference>
<evidence type="ECO:0000256" key="1">
    <source>
        <dbReference type="ARBA" id="ARBA00022692"/>
    </source>
</evidence>
<dbReference type="PANTHER" id="PTHR43596">
    <property type="entry name" value="ADP,ATP CARRIER PROTEIN"/>
    <property type="match status" value="1"/>
</dbReference>
<name>A0A5C0B6B6_9BURK</name>
<keyword evidence="6" id="KW-1185">Reference proteome</keyword>
<dbReference type="AlphaFoldDB" id="A0A5C0B6B6"/>
<feature type="transmembrane region" description="Helical" evidence="4">
    <location>
        <begin position="183"/>
        <end position="201"/>
    </location>
</feature>
<evidence type="ECO:0000256" key="3">
    <source>
        <dbReference type="ARBA" id="ARBA00023136"/>
    </source>
</evidence>
<dbReference type="KEGG" id="pacr:FXN63_21735"/>
<proteinExistence type="predicted"/>
<protein>
    <submittedName>
        <fullName evidence="5">MFS transporter</fullName>
    </submittedName>
</protein>
<dbReference type="SUPFAM" id="SSF103473">
    <property type="entry name" value="MFS general substrate transporter"/>
    <property type="match status" value="1"/>
</dbReference>
<feature type="transmembrane region" description="Helical" evidence="4">
    <location>
        <begin position="396"/>
        <end position="417"/>
    </location>
</feature>
<reference evidence="5 6" key="1">
    <citation type="submission" date="2019-08" db="EMBL/GenBank/DDBJ databases">
        <title>Amphibian skin-associated Pigmentiphaga: genome sequence and occurrence across geography and hosts.</title>
        <authorList>
            <person name="Bletz M.C."/>
            <person name="Bunk B."/>
            <person name="Sproeer C."/>
            <person name="Biwer P."/>
            <person name="Reiter S."/>
            <person name="Rabemananjara F.C.E."/>
            <person name="Schulz S."/>
            <person name="Overmann J."/>
            <person name="Vences M."/>
        </authorList>
    </citation>
    <scope>NUCLEOTIDE SEQUENCE [LARGE SCALE GENOMIC DNA]</scope>
    <source>
        <strain evidence="5 6">Mada1488</strain>
    </source>
</reference>
<dbReference type="OrthoDB" id="199378at2"/>
<dbReference type="InterPro" id="IPR036259">
    <property type="entry name" value="MFS_trans_sf"/>
</dbReference>
<dbReference type="RefSeq" id="WP_148817480.1">
    <property type="nucleotide sequence ID" value="NZ_CP043046.1"/>
</dbReference>
<keyword evidence="2 4" id="KW-1133">Transmembrane helix</keyword>
<evidence type="ECO:0000256" key="2">
    <source>
        <dbReference type="ARBA" id="ARBA00022989"/>
    </source>
</evidence>
<dbReference type="Pfam" id="PF07690">
    <property type="entry name" value="MFS_1"/>
    <property type="match status" value="1"/>
</dbReference>
<organism evidence="5 6">
    <name type="scientific">Pigmentiphaga aceris</name>
    <dbReference type="NCBI Taxonomy" id="1940612"/>
    <lineage>
        <taxon>Bacteria</taxon>
        <taxon>Pseudomonadati</taxon>
        <taxon>Pseudomonadota</taxon>
        <taxon>Betaproteobacteria</taxon>
        <taxon>Burkholderiales</taxon>
        <taxon>Alcaligenaceae</taxon>
        <taxon>Pigmentiphaga</taxon>
    </lineage>
</organism>
<feature type="transmembrane region" description="Helical" evidence="4">
    <location>
        <begin position="312"/>
        <end position="343"/>
    </location>
</feature>
<feature type="transmembrane region" description="Helical" evidence="4">
    <location>
        <begin position="23"/>
        <end position="43"/>
    </location>
</feature>
<dbReference type="InterPro" id="IPR011701">
    <property type="entry name" value="MFS"/>
</dbReference>
<sequence length="436" mass="46773">MHAPDSPPHHRLAALIGATPRELLPAIAGFVLFFCLFCGYFMLRPIREAMGIAGGVDKLQWLFTATFVVTLLVVPLHGWLSAHVPRRRFIDWAYGFFVVNLLAFALVFGLAGESVWAARIFYVWLSVYNLFVMSVAWSLMADVFDREQAERLFAFMAAGASVGGLVGPAIGALLITVVGQHGLLLLAAVLLAAAVAIKHYLMAWREVGGAGRPNAPRPSEATSRPIAGNPFEGAKQVFSSPYLLGVSVFVILLATVSTFLYFEQARLVAGVFPDRAAQIRVFSLIDIAVQSLSLIAQVFITGRVARKLGVRALLMGVPLMMAVGFGLLALLPGFAVLAGVMIVRRVGEYAFVRPGREMLFAPMPPVRKYQAKQFIDTVVYRGGDAISGWAKTGLDALGQGPVLVAVIGVGCALAWAISGHLLGRAHDTGGTAGELR</sequence>
<feature type="transmembrane region" description="Helical" evidence="4">
    <location>
        <begin position="117"/>
        <end position="140"/>
    </location>
</feature>
<keyword evidence="3 4" id="KW-0472">Membrane</keyword>
<dbReference type="PANTHER" id="PTHR43596:SF1">
    <property type="entry name" value="ADP,ATP CARRIER PROTEIN"/>
    <property type="match status" value="1"/>
</dbReference>
<accession>A0A5C0B6B6</accession>
<gene>
    <name evidence="5" type="ORF">FXN63_21735</name>
</gene>
<feature type="transmembrane region" description="Helical" evidence="4">
    <location>
        <begin position="59"/>
        <end position="80"/>
    </location>
</feature>
<dbReference type="Proteomes" id="UP000325161">
    <property type="component" value="Chromosome"/>
</dbReference>
<feature type="transmembrane region" description="Helical" evidence="4">
    <location>
        <begin position="282"/>
        <end position="300"/>
    </location>
</feature>
<evidence type="ECO:0000313" key="5">
    <source>
        <dbReference type="EMBL" id="QEI08167.1"/>
    </source>
</evidence>
<dbReference type="EMBL" id="CP043046">
    <property type="protein sequence ID" value="QEI08167.1"/>
    <property type="molecule type" value="Genomic_DNA"/>
</dbReference>
<feature type="transmembrane region" description="Helical" evidence="4">
    <location>
        <begin position="152"/>
        <end position="177"/>
    </location>
</feature>
<dbReference type="Gene3D" id="1.20.1250.20">
    <property type="entry name" value="MFS general substrate transporter like domains"/>
    <property type="match status" value="1"/>
</dbReference>